<dbReference type="PANTHER" id="PTHR24413">
    <property type="entry name" value="SPECKLE-TYPE POZ PROTEIN"/>
    <property type="match status" value="1"/>
</dbReference>
<keyword evidence="5" id="KW-1185">Reference proteome</keyword>
<dbReference type="CDD" id="cd18186">
    <property type="entry name" value="BTB_POZ_ZBTB_KLHL-like"/>
    <property type="match status" value="1"/>
</dbReference>
<dbReference type="Proteomes" id="UP000257109">
    <property type="component" value="Unassembled WGS sequence"/>
</dbReference>
<dbReference type="Gene3D" id="1.25.40.420">
    <property type="match status" value="1"/>
</dbReference>
<feature type="non-terminal residue" evidence="4">
    <location>
        <position position="1"/>
    </location>
</feature>
<dbReference type="SUPFAM" id="SSF54695">
    <property type="entry name" value="POZ domain"/>
    <property type="match status" value="1"/>
</dbReference>
<dbReference type="GO" id="GO:0012505">
    <property type="term" value="C:endomembrane system"/>
    <property type="evidence" value="ECO:0007669"/>
    <property type="project" value="UniProtKB-SubCell"/>
</dbReference>
<dbReference type="InterPro" id="IPR000210">
    <property type="entry name" value="BTB/POZ_dom"/>
</dbReference>
<evidence type="ECO:0000313" key="4">
    <source>
        <dbReference type="EMBL" id="RDY04661.1"/>
    </source>
</evidence>
<proteinExistence type="predicted"/>
<gene>
    <name evidence="4" type="ORF">CR513_11598</name>
</gene>
<evidence type="ECO:0000313" key="5">
    <source>
        <dbReference type="Proteomes" id="UP000257109"/>
    </source>
</evidence>
<comment type="subcellular location">
    <subcellularLocation>
        <location evidence="1">Endomembrane system</location>
        <topology evidence="1">Peripheral membrane protein</topology>
    </subcellularLocation>
</comment>
<dbReference type="SMART" id="SM00225">
    <property type="entry name" value="BTB"/>
    <property type="match status" value="1"/>
</dbReference>
<sequence>MTKRRLLTTIGYIYKYISKAALSLGASETASSGCHRNKIIMPPRRCTASTLHLGSQVGDLEFIRCLSCDEEYDLDQAGTCRECYQEANEAEEELRREIEELKAKVSFLTLPSPILYPSAADIILVPTDDSAASPIPVHKTVLVSRSPVFQAMLENDMTERRSGIIKISDVSYDTLRAFVNYLYTAEASLDNQLACNLLVLGEKYQVKHLKTYCEKYLIAKMNWDKAIANYAFAYQYNCKQLRSASLAVILDNMDYLTQNEYYAELVDSNPRLVVEIYETYLVKQFNTAGTF</sequence>
<comment type="pathway">
    <text evidence="2">Protein modification; protein ubiquitination.</text>
</comment>
<dbReference type="AlphaFoldDB" id="A0A371HPD0"/>
<dbReference type="Pfam" id="PF00651">
    <property type="entry name" value="BTB"/>
    <property type="match status" value="1"/>
</dbReference>
<dbReference type="InterPro" id="IPR011333">
    <property type="entry name" value="SKP1/BTB/POZ_sf"/>
</dbReference>
<feature type="domain" description="BTB" evidence="3">
    <location>
        <begin position="120"/>
        <end position="191"/>
    </location>
</feature>
<name>A0A371HPD0_MUCPR</name>
<organism evidence="4 5">
    <name type="scientific">Mucuna pruriens</name>
    <name type="common">Velvet bean</name>
    <name type="synonym">Dolichos pruriens</name>
    <dbReference type="NCBI Taxonomy" id="157652"/>
    <lineage>
        <taxon>Eukaryota</taxon>
        <taxon>Viridiplantae</taxon>
        <taxon>Streptophyta</taxon>
        <taxon>Embryophyta</taxon>
        <taxon>Tracheophyta</taxon>
        <taxon>Spermatophyta</taxon>
        <taxon>Magnoliopsida</taxon>
        <taxon>eudicotyledons</taxon>
        <taxon>Gunneridae</taxon>
        <taxon>Pentapetalae</taxon>
        <taxon>rosids</taxon>
        <taxon>fabids</taxon>
        <taxon>Fabales</taxon>
        <taxon>Fabaceae</taxon>
        <taxon>Papilionoideae</taxon>
        <taxon>50 kb inversion clade</taxon>
        <taxon>NPAAA clade</taxon>
        <taxon>indigoferoid/millettioid clade</taxon>
        <taxon>Phaseoleae</taxon>
        <taxon>Mucuna</taxon>
    </lineage>
</organism>
<dbReference type="PROSITE" id="PS50097">
    <property type="entry name" value="BTB"/>
    <property type="match status" value="1"/>
</dbReference>
<dbReference type="EMBL" id="QJKJ01002039">
    <property type="protein sequence ID" value="RDY04661.1"/>
    <property type="molecule type" value="Genomic_DNA"/>
</dbReference>
<reference evidence="4" key="1">
    <citation type="submission" date="2018-05" db="EMBL/GenBank/DDBJ databases">
        <title>Draft genome of Mucuna pruriens seed.</title>
        <authorList>
            <person name="Nnadi N.E."/>
            <person name="Vos R."/>
            <person name="Hasami M.H."/>
            <person name="Devisetty U.K."/>
            <person name="Aguiy J.C."/>
        </authorList>
    </citation>
    <scope>NUCLEOTIDE SEQUENCE [LARGE SCALE GENOMIC DNA]</scope>
    <source>
        <strain evidence="4">JCA_2017</strain>
    </source>
</reference>
<accession>A0A371HPD0</accession>
<evidence type="ECO:0000259" key="3">
    <source>
        <dbReference type="PROSITE" id="PS50097"/>
    </source>
</evidence>
<dbReference type="STRING" id="157652.A0A371HPD0"/>
<protein>
    <submittedName>
        <fullName evidence="4">BTB/POZ domain-containing protein</fullName>
    </submittedName>
</protein>
<dbReference type="OrthoDB" id="6359816at2759"/>
<evidence type="ECO:0000256" key="1">
    <source>
        <dbReference type="ARBA" id="ARBA00004184"/>
    </source>
</evidence>
<evidence type="ECO:0000256" key="2">
    <source>
        <dbReference type="ARBA" id="ARBA00004906"/>
    </source>
</evidence>
<dbReference type="Gene3D" id="3.30.710.10">
    <property type="entry name" value="Potassium Channel Kv1.1, Chain A"/>
    <property type="match status" value="1"/>
</dbReference>
<comment type="caution">
    <text evidence="4">The sequence shown here is derived from an EMBL/GenBank/DDBJ whole genome shotgun (WGS) entry which is preliminary data.</text>
</comment>